<dbReference type="GO" id="GO:0140115">
    <property type="term" value="P:export across plasma membrane"/>
    <property type="evidence" value="ECO:0007669"/>
    <property type="project" value="UniProtKB-ARBA"/>
</dbReference>
<feature type="transmembrane region" description="Helical" evidence="6">
    <location>
        <begin position="225"/>
        <end position="246"/>
    </location>
</feature>
<feature type="transmembrane region" description="Helical" evidence="6">
    <location>
        <begin position="252"/>
        <end position="274"/>
    </location>
</feature>
<feature type="transmembrane region" description="Helical" evidence="6">
    <location>
        <begin position="166"/>
        <end position="185"/>
    </location>
</feature>
<dbReference type="FunFam" id="1.20.1250.20:FF:000011">
    <property type="entry name" value="MFS multidrug transporter, putative"/>
    <property type="match status" value="1"/>
</dbReference>
<feature type="region of interest" description="Disordered" evidence="5">
    <location>
        <begin position="1"/>
        <end position="72"/>
    </location>
</feature>
<accession>A0AAD6FYN1</accession>
<dbReference type="SUPFAM" id="SSF103473">
    <property type="entry name" value="MFS general substrate transporter"/>
    <property type="match status" value="1"/>
</dbReference>
<reference evidence="8" key="1">
    <citation type="submission" date="2022-12" db="EMBL/GenBank/DDBJ databases">
        <authorList>
            <person name="Petersen C."/>
        </authorList>
    </citation>
    <scope>NUCLEOTIDE SEQUENCE</scope>
    <source>
        <strain evidence="8">IBT 16125</strain>
    </source>
</reference>
<proteinExistence type="predicted"/>
<dbReference type="AlphaFoldDB" id="A0AAD6FYN1"/>
<feature type="compositionally biased region" description="Basic and acidic residues" evidence="5">
    <location>
        <begin position="36"/>
        <end position="70"/>
    </location>
</feature>
<keyword evidence="2 6" id="KW-0812">Transmembrane</keyword>
<dbReference type="CDD" id="cd17323">
    <property type="entry name" value="MFS_Tpo1_MDR_like"/>
    <property type="match status" value="1"/>
</dbReference>
<feature type="transmembrane region" description="Helical" evidence="6">
    <location>
        <begin position="443"/>
        <end position="464"/>
    </location>
</feature>
<dbReference type="GeneID" id="81603671"/>
<evidence type="ECO:0000256" key="2">
    <source>
        <dbReference type="ARBA" id="ARBA00022692"/>
    </source>
</evidence>
<protein>
    <recommendedName>
        <fullName evidence="7">Major facilitator superfamily (MFS) profile domain-containing protein</fullName>
    </recommendedName>
</protein>
<feature type="domain" description="Major facilitator superfamily (MFS) profile" evidence="7">
    <location>
        <begin position="99"/>
        <end position="533"/>
    </location>
</feature>
<dbReference type="RefSeq" id="XP_056762277.1">
    <property type="nucleotide sequence ID" value="XM_056913428.1"/>
</dbReference>
<feature type="transmembrane region" description="Helical" evidence="6">
    <location>
        <begin position="505"/>
        <end position="526"/>
    </location>
</feature>
<dbReference type="Pfam" id="PF07690">
    <property type="entry name" value="MFS_1"/>
    <property type="match status" value="1"/>
</dbReference>
<dbReference type="PROSITE" id="PS00216">
    <property type="entry name" value="SUGAR_TRANSPORT_1"/>
    <property type="match status" value="1"/>
</dbReference>
<comment type="subcellular location">
    <subcellularLocation>
        <location evidence="1">Membrane</location>
        <topology evidence="1">Multi-pass membrane protein</topology>
    </subcellularLocation>
</comment>
<dbReference type="PANTHER" id="PTHR23502">
    <property type="entry name" value="MAJOR FACILITATOR SUPERFAMILY"/>
    <property type="match status" value="1"/>
</dbReference>
<evidence type="ECO:0000256" key="5">
    <source>
        <dbReference type="SAM" id="MobiDB-lite"/>
    </source>
</evidence>
<dbReference type="InterPro" id="IPR011701">
    <property type="entry name" value="MFS"/>
</dbReference>
<evidence type="ECO:0000256" key="6">
    <source>
        <dbReference type="SAM" id="Phobius"/>
    </source>
</evidence>
<evidence type="ECO:0000256" key="1">
    <source>
        <dbReference type="ARBA" id="ARBA00004141"/>
    </source>
</evidence>
<dbReference type="EMBL" id="JAPVEA010000008">
    <property type="protein sequence ID" value="KAJ5439048.1"/>
    <property type="molecule type" value="Genomic_DNA"/>
</dbReference>
<dbReference type="Proteomes" id="UP001213681">
    <property type="component" value="Unassembled WGS sequence"/>
</dbReference>
<feature type="transmembrane region" description="Helical" evidence="6">
    <location>
        <begin position="370"/>
        <end position="391"/>
    </location>
</feature>
<dbReference type="PROSITE" id="PS50850">
    <property type="entry name" value="MFS"/>
    <property type="match status" value="1"/>
</dbReference>
<gene>
    <name evidence="8" type="ORF">N7458_010046</name>
</gene>
<dbReference type="InterPro" id="IPR036259">
    <property type="entry name" value="MFS_trans_sf"/>
</dbReference>
<feature type="transmembrane region" description="Helical" evidence="6">
    <location>
        <begin position="134"/>
        <end position="154"/>
    </location>
</feature>
<evidence type="ECO:0000313" key="9">
    <source>
        <dbReference type="Proteomes" id="UP001213681"/>
    </source>
</evidence>
<feature type="transmembrane region" description="Helical" evidence="6">
    <location>
        <begin position="97"/>
        <end position="114"/>
    </location>
</feature>
<keyword evidence="9" id="KW-1185">Reference proteome</keyword>
<feature type="transmembrane region" description="Helical" evidence="6">
    <location>
        <begin position="412"/>
        <end position="431"/>
    </location>
</feature>
<evidence type="ECO:0000256" key="4">
    <source>
        <dbReference type="ARBA" id="ARBA00023136"/>
    </source>
</evidence>
<keyword evidence="4 6" id="KW-0472">Membrane</keyword>
<dbReference type="InterPro" id="IPR020846">
    <property type="entry name" value="MFS_dom"/>
</dbReference>
<name>A0AAD6FYN1_9EURO</name>
<dbReference type="Gene3D" id="1.20.1250.20">
    <property type="entry name" value="MFS general substrate transporter like domains"/>
    <property type="match status" value="1"/>
</dbReference>
<comment type="caution">
    <text evidence="8">The sequence shown here is derived from an EMBL/GenBank/DDBJ whole genome shotgun (WGS) entry which is preliminary data.</text>
</comment>
<evidence type="ECO:0000259" key="7">
    <source>
        <dbReference type="PROSITE" id="PS50850"/>
    </source>
</evidence>
<organism evidence="8 9">
    <name type="scientific">Penicillium daleae</name>
    <dbReference type="NCBI Taxonomy" id="63821"/>
    <lineage>
        <taxon>Eukaryota</taxon>
        <taxon>Fungi</taxon>
        <taxon>Dikarya</taxon>
        <taxon>Ascomycota</taxon>
        <taxon>Pezizomycotina</taxon>
        <taxon>Eurotiomycetes</taxon>
        <taxon>Eurotiomycetidae</taxon>
        <taxon>Eurotiales</taxon>
        <taxon>Aspergillaceae</taxon>
        <taxon>Penicillium</taxon>
    </lineage>
</organism>
<feature type="transmembrane region" description="Helical" evidence="6">
    <location>
        <begin position="330"/>
        <end position="350"/>
    </location>
</feature>
<feature type="transmembrane region" description="Helical" evidence="6">
    <location>
        <begin position="471"/>
        <end position="493"/>
    </location>
</feature>
<evidence type="ECO:0000256" key="3">
    <source>
        <dbReference type="ARBA" id="ARBA00022989"/>
    </source>
</evidence>
<dbReference type="InterPro" id="IPR005829">
    <property type="entry name" value="Sugar_transporter_CS"/>
</dbReference>
<feature type="transmembrane region" description="Helical" evidence="6">
    <location>
        <begin position="191"/>
        <end position="213"/>
    </location>
</feature>
<dbReference type="GO" id="GO:0022857">
    <property type="term" value="F:transmembrane transporter activity"/>
    <property type="evidence" value="ECO:0007669"/>
    <property type="project" value="InterPro"/>
</dbReference>
<evidence type="ECO:0000313" key="8">
    <source>
        <dbReference type="EMBL" id="KAJ5439048.1"/>
    </source>
</evidence>
<dbReference type="GO" id="GO:0042908">
    <property type="term" value="P:xenobiotic transport"/>
    <property type="evidence" value="ECO:0007669"/>
    <property type="project" value="UniProtKB-ARBA"/>
</dbReference>
<sequence length="542" mass="58777">MSSPPYSAPHNKGDATGPESARSNTSFSSQPAMKAGEGEDPAKGATHEPKRDLEAAPKHSYGEGPTKEIENNDVTLVTWNGPEDPDNPKNWPTKKKWLAAVLVSFFTFISPVSSSMVAPALESIAVEFKITDDVLLELTLSTFVLAYAVGPLFLGPLSEIYGRKMILQLTNLFYIVFNVACGVSKSTGQMIAFRFLSGLGGSAPLAIGGGVLGDCFRPEERGKALAIYGLAPLLGPAIGPIAGGFIAENTTWRWVFYATSITAGVIQIAGLFFLPETYAPVILGNKAKKLRRETGNQNYQTESQRQQRSPGKIISTALIRPFRLLTTQSIVQILAVYMAIVYGTMYLTLATFPTLWTSKAYYGESAGIGGLNYISMGLGFMLGSQICAPLIDRIYRHLKSRNNNVGRPEFRVPLMTVAAFCNPVGLFIYGWTAQRHCHWITPNIGICIFSIGNIVAFQCIQTYIVDSYTRYAASALAAAAFLRSLAGFSFPLFAPYMFDSLEYGWGNSILAFVAIAIGIPAPILLWRFGQRLRAASPFAAGG</sequence>
<feature type="compositionally biased region" description="Polar residues" evidence="5">
    <location>
        <begin position="21"/>
        <end position="31"/>
    </location>
</feature>
<dbReference type="GO" id="GO:0016020">
    <property type="term" value="C:membrane"/>
    <property type="evidence" value="ECO:0007669"/>
    <property type="project" value="UniProtKB-SubCell"/>
</dbReference>
<keyword evidence="3 6" id="KW-1133">Transmembrane helix</keyword>
<reference evidence="8" key="2">
    <citation type="journal article" date="2023" name="IMA Fungus">
        <title>Comparative genomic study of the Penicillium genus elucidates a diverse pangenome and 15 lateral gene transfer events.</title>
        <authorList>
            <person name="Petersen C."/>
            <person name="Sorensen T."/>
            <person name="Nielsen M.R."/>
            <person name="Sondergaard T.E."/>
            <person name="Sorensen J.L."/>
            <person name="Fitzpatrick D.A."/>
            <person name="Frisvad J.C."/>
            <person name="Nielsen K.L."/>
        </authorList>
    </citation>
    <scope>NUCLEOTIDE SEQUENCE</scope>
    <source>
        <strain evidence="8">IBT 16125</strain>
    </source>
</reference>
<dbReference type="PANTHER" id="PTHR23502:SF60">
    <property type="entry name" value="MAJOR FACILITATOR SUPERFAMILY (MFS) PROFILE DOMAIN-CONTAINING PROTEIN-RELATED"/>
    <property type="match status" value="1"/>
</dbReference>